<accession>A0A6J4RBB9</accession>
<feature type="binding site" evidence="2">
    <location>
        <position position="265"/>
    </location>
    <ligand>
        <name>Fe cation</name>
        <dbReference type="ChEBI" id="CHEBI:24875"/>
    </ligand>
</feature>
<feature type="chain" id="PRO_5038888162" evidence="4">
    <location>
        <begin position="20"/>
        <end position="383"/>
    </location>
</feature>
<feature type="binding site" evidence="2">
    <location>
        <position position="264"/>
    </location>
    <ligand>
        <name>Fe cation</name>
        <dbReference type="ChEBI" id="CHEBI:24875"/>
    </ligand>
</feature>
<evidence type="ECO:0000256" key="1">
    <source>
        <dbReference type="ARBA" id="ARBA00022729"/>
    </source>
</evidence>
<gene>
    <name evidence="5" type="ORF">AVDCRST_MAG12-123</name>
</gene>
<feature type="region of interest" description="Disordered" evidence="3">
    <location>
        <begin position="25"/>
        <end position="66"/>
    </location>
</feature>
<evidence type="ECO:0000256" key="2">
    <source>
        <dbReference type="PIRSR" id="PIRSR002825-1"/>
    </source>
</evidence>
<dbReference type="PIRSF" id="PIRSF002825">
    <property type="entry name" value="CfbpA"/>
    <property type="match status" value="1"/>
</dbReference>
<dbReference type="InterPro" id="IPR026045">
    <property type="entry name" value="Ferric-bd"/>
</dbReference>
<dbReference type="GO" id="GO:0046872">
    <property type="term" value="F:metal ion binding"/>
    <property type="evidence" value="ECO:0007669"/>
    <property type="project" value="UniProtKB-KW"/>
</dbReference>
<evidence type="ECO:0000256" key="3">
    <source>
        <dbReference type="SAM" id="MobiDB-lite"/>
    </source>
</evidence>
<dbReference type="PROSITE" id="PS51257">
    <property type="entry name" value="PROKAR_LIPOPROTEIN"/>
    <property type="match status" value="1"/>
</dbReference>
<keyword evidence="2" id="KW-0479">Metal-binding</keyword>
<evidence type="ECO:0000256" key="4">
    <source>
        <dbReference type="SAM" id="SignalP"/>
    </source>
</evidence>
<evidence type="ECO:0000313" key="5">
    <source>
        <dbReference type="EMBL" id="CAA9464353.1"/>
    </source>
</evidence>
<feature type="compositionally biased region" description="Low complexity" evidence="3">
    <location>
        <begin position="33"/>
        <end position="46"/>
    </location>
</feature>
<organism evidence="5">
    <name type="scientific">uncultured Rubrobacteraceae bacterium</name>
    <dbReference type="NCBI Taxonomy" id="349277"/>
    <lineage>
        <taxon>Bacteria</taxon>
        <taxon>Bacillati</taxon>
        <taxon>Actinomycetota</taxon>
        <taxon>Rubrobacteria</taxon>
        <taxon>Rubrobacterales</taxon>
        <taxon>Rubrobacteraceae</taxon>
        <taxon>environmental samples</taxon>
    </lineage>
</organism>
<dbReference type="Gene3D" id="3.40.190.10">
    <property type="entry name" value="Periplasmic binding protein-like II"/>
    <property type="match status" value="2"/>
</dbReference>
<name>A0A6J4RBB9_9ACTN</name>
<dbReference type="EMBL" id="CADCVK010000016">
    <property type="protein sequence ID" value="CAA9464353.1"/>
    <property type="molecule type" value="Genomic_DNA"/>
</dbReference>
<feature type="signal peptide" evidence="4">
    <location>
        <begin position="1"/>
        <end position="19"/>
    </location>
</feature>
<dbReference type="SUPFAM" id="SSF53850">
    <property type="entry name" value="Periplasmic binding protein-like II"/>
    <property type="match status" value="1"/>
</dbReference>
<protein>
    <submittedName>
        <fullName evidence="5">Ferric iron ABC transporter, iron-binding protein</fullName>
    </submittedName>
</protein>
<dbReference type="Pfam" id="PF13343">
    <property type="entry name" value="SBP_bac_6"/>
    <property type="match status" value="1"/>
</dbReference>
<dbReference type="PANTHER" id="PTHR30006">
    <property type="entry name" value="THIAMINE-BINDING PERIPLASMIC PROTEIN-RELATED"/>
    <property type="match status" value="1"/>
</dbReference>
<dbReference type="AlphaFoldDB" id="A0A6J4RBB9"/>
<keyword evidence="1 4" id="KW-0732">Signal</keyword>
<keyword evidence="2" id="KW-0408">Iron</keyword>
<dbReference type="PANTHER" id="PTHR30006:SF24">
    <property type="entry name" value="SLL0237 PROTEIN"/>
    <property type="match status" value="1"/>
</dbReference>
<feature type="compositionally biased region" description="Acidic residues" evidence="3">
    <location>
        <begin position="47"/>
        <end position="59"/>
    </location>
</feature>
<reference evidence="5" key="1">
    <citation type="submission" date="2020-02" db="EMBL/GenBank/DDBJ databases">
        <authorList>
            <person name="Meier V. D."/>
        </authorList>
    </citation>
    <scope>NUCLEOTIDE SEQUENCE</scope>
    <source>
        <strain evidence="5">AVDCRST_MAG12</strain>
    </source>
</reference>
<sequence>MRRTILGTLYLMLAAIVLAACGTQAAPGSGTDAAQPTPTAAQAVTEPEPEADPDPEPEATEGSANLEGAELVVYSARKEDLMKPLVDAFEKETGIEVTLKSGKPAELQLLIQQEKADPRADVYFTTDAGGAQSLGEQGLLEAYKSPNATKVPAEFKAADGTWTGVIGRSRNIIINTQRVKPANAPKSMFELTDPKYKDQVALASIEEGSVRLWLAWLLTTRGEDFTVQYIKDLKANGAKVLAENSDVAQAVGRGEVPIGITNHYYYVFEKRDNNPVALVYPDQGGNDPGTLVMPLTVSVVEGAKHEDAAKKFVDFALSPAGQEPLTTQENEFPLVPGVALGSAKAEGVRTIDEIKRPKVDFKELAEAEKRVVELLGPELTAGE</sequence>
<proteinExistence type="predicted"/>